<feature type="transmembrane region" description="Helical" evidence="8">
    <location>
        <begin position="43"/>
        <end position="67"/>
    </location>
</feature>
<evidence type="ECO:0000256" key="2">
    <source>
        <dbReference type="ARBA" id="ARBA00022692"/>
    </source>
</evidence>
<feature type="compositionally biased region" description="Polar residues" evidence="7">
    <location>
        <begin position="169"/>
        <end position="182"/>
    </location>
</feature>
<evidence type="ECO:0000313" key="9">
    <source>
        <dbReference type="EMBL" id="KAJ3836404.1"/>
    </source>
</evidence>
<evidence type="ECO:0000256" key="6">
    <source>
        <dbReference type="ARBA" id="ARBA00023315"/>
    </source>
</evidence>
<proteinExistence type="predicted"/>
<dbReference type="EMBL" id="MU806323">
    <property type="protein sequence ID" value="KAJ3836404.1"/>
    <property type="molecule type" value="Genomic_DNA"/>
</dbReference>
<feature type="compositionally biased region" description="Low complexity" evidence="7">
    <location>
        <begin position="152"/>
        <end position="163"/>
    </location>
</feature>
<evidence type="ECO:0000256" key="8">
    <source>
        <dbReference type="SAM" id="Phobius"/>
    </source>
</evidence>
<dbReference type="PANTHER" id="PTHR23063">
    <property type="entry name" value="PHOSPHOLIPID ACYLTRANSFERASE"/>
    <property type="match status" value="1"/>
</dbReference>
<feature type="region of interest" description="Disordered" evidence="7">
    <location>
        <begin position="150"/>
        <end position="182"/>
    </location>
</feature>
<evidence type="ECO:0000256" key="5">
    <source>
        <dbReference type="ARBA" id="ARBA00023136"/>
    </source>
</evidence>
<feature type="transmembrane region" description="Helical" evidence="8">
    <location>
        <begin position="73"/>
        <end position="92"/>
    </location>
</feature>
<keyword evidence="5 8" id="KW-0472">Membrane</keyword>
<evidence type="ECO:0000313" key="10">
    <source>
        <dbReference type="Proteomes" id="UP001163846"/>
    </source>
</evidence>
<protein>
    <recommendedName>
        <fullName evidence="11">Phospholipid/glycerol acyltransferase domain-containing protein</fullName>
    </recommendedName>
</protein>
<name>A0AA38P4Z2_9AGAR</name>
<evidence type="ECO:0000256" key="1">
    <source>
        <dbReference type="ARBA" id="ARBA00022679"/>
    </source>
</evidence>
<dbReference type="PANTHER" id="PTHR23063:SF60">
    <property type="entry name" value="LYSOPHOSPHATIDIC ACID:OLEOYL-COA ACYLTRANSFERASE 1"/>
    <property type="match status" value="1"/>
</dbReference>
<gene>
    <name evidence="9" type="ORF">F5878DRAFT_261691</name>
</gene>
<dbReference type="GO" id="GO:0006629">
    <property type="term" value="P:lipid metabolic process"/>
    <property type="evidence" value="ECO:0007669"/>
    <property type="project" value="UniProtKB-KW"/>
</dbReference>
<keyword evidence="6" id="KW-0012">Acyltransferase</keyword>
<dbReference type="Proteomes" id="UP001163846">
    <property type="component" value="Unassembled WGS sequence"/>
</dbReference>
<organism evidence="9 10">
    <name type="scientific">Lentinula raphanica</name>
    <dbReference type="NCBI Taxonomy" id="153919"/>
    <lineage>
        <taxon>Eukaryota</taxon>
        <taxon>Fungi</taxon>
        <taxon>Dikarya</taxon>
        <taxon>Basidiomycota</taxon>
        <taxon>Agaricomycotina</taxon>
        <taxon>Agaricomycetes</taxon>
        <taxon>Agaricomycetidae</taxon>
        <taxon>Agaricales</taxon>
        <taxon>Marasmiineae</taxon>
        <taxon>Omphalotaceae</taxon>
        <taxon>Lentinula</taxon>
    </lineage>
</organism>
<evidence type="ECO:0000256" key="4">
    <source>
        <dbReference type="ARBA" id="ARBA00023098"/>
    </source>
</evidence>
<dbReference type="GO" id="GO:0016746">
    <property type="term" value="F:acyltransferase activity"/>
    <property type="evidence" value="ECO:0007669"/>
    <property type="project" value="UniProtKB-KW"/>
</dbReference>
<keyword evidence="1" id="KW-0808">Transferase</keyword>
<keyword evidence="4" id="KW-0443">Lipid metabolism</keyword>
<keyword evidence="10" id="KW-1185">Reference proteome</keyword>
<evidence type="ECO:0000256" key="7">
    <source>
        <dbReference type="SAM" id="MobiDB-lite"/>
    </source>
</evidence>
<evidence type="ECO:0000256" key="3">
    <source>
        <dbReference type="ARBA" id="ARBA00022989"/>
    </source>
</evidence>
<keyword evidence="3 8" id="KW-1133">Transmembrane helix</keyword>
<reference evidence="9" key="1">
    <citation type="submission" date="2022-08" db="EMBL/GenBank/DDBJ databases">
        <authorList>
            <consortium name="DOE Joint Genome Institute"/>
            <person name="Min B."/>
            <person name="Riley R."/>
            <person name="Sierra-Patev S."/>
            <person name="Naranjo-Ortiz M."/>
            <person name="Looney B."/>
            <person name="Konkel Z."/>
            <person name="Slot J.C."/>
            <person name="Sakamoto Y."/>
            <person name="Steenwyk J.L."/>
            <person name="Rokas A."/>
            <person name="Carro J."/>
            <person name="Camarero S."/>
            <person name="Ferreira P."/>
            <person name="Molpeceres G."/>
            <person name="Ruiz-Duenas F.J."/>
            <person name="Serrano A."/>
            <person name="Henrissat B."/>
            <person name="Drula E."/>
            <person name="Hughes K.W."/>
            <person name="Mata J.L."/>
            <person name="Ishikawa N.K."/>
            <person name="Vargas-Isla R."/>
            <person name="Ushijima S."/>
            <person name="Smith C.A."/>
            <person name="Ahrendt S."/>
            <person name="Andreopoulos W."/>
            <person name="He G."/>
            <person name="Labutti K."/>
            <person name="Lipzen A."/>
            <person name="Ng V."/>
            <person name="Sandor L."/>
            <person name="Barry K."/>
            <person name="Martinez A.T."/>
            <person name="Xiao Y."/>
            <person name="Gibbons J.G."/>
            <person name="Terashima K."/>
            <person name="Hibbett D.S."/>
            <person name="Grigoriev I.V."/>
        </authorList>
    </citation>
    <scope>NUCLEOTIDE SEQUENCE</scope>
    <source>
        <strain evidence="9">TFB9207</strain>
    </source>
</reference>
<keyword evidence="2 8" id="KW-0812">Transmembrane</keyword>
<sequence>MEKYSAYRDPGTGIQPFLTPVPSPGSHSAILSIALLPLQYVVALLRLILIFLLAILYVFAAVILAAIPSLKRVISSAIVRVILLCLGFFWISPEIVSKKRGRTQQTTDSWTPRAGDVIISNWASWIELLWLSYRFDPLFLLPIPESDVQEAPSVTSSPISSTPGRRSARSSMPEVTSTSRKPSSQVEIIGFSPVSLFTMLRETGSAPPYASATKHTPQSLEEIRKTSNRPIVVFPECTTSNGRGLLRFASLFKQHSLPVKGWNVFIMCVRYDPPTGLSPTVTHSIPSLSSSLNPLPHVFALASSLALPALTIRLLAQSDSPSSPTFLVNEVLNVGASTQDQLAEASAVLIAQLGKFKRMTMGWEDKVRFLDFYGSKRT</sequence>
<dbReference type="AlphaFoldDB" id="A0AA38P4Z2"/>
<evidence type="ECO:0008006" key="11">
    <source>
        <dbReference type="Google" id="ProtNLM"/>
    </source>
</evidence>
<accession>A0AA38P4Z2</accession>
<comment type="caution">
    <text evidence="9">The sequence shown here is derived from an EMBL/GenBank/DDBJ whole genome shotgun (WGS) entry which is preliminary data.</text>
</comment>